<sequence>LVASGLALYNAEKVSILKHNDCAFWEILGTSNANATQQQQ</sequence>
<organism evidence="1">
    <name type="scientific">marine sediment metagenome</name>
    <dbReference type="NCBI Taxonomy" id="412755"/>
    <lineage>
        <taxon>unclassified sequences</taxon>
        <taxon>metagenomes</taxon>
        <taxon>ecological metagenomes</taxon>
    </lineage>
</organism>
<dbReference type="EMBL" id="BARS01024709">
    <property type="protein sequence ID" value="GAG11048.1"/>
    <property type="molecule type" value="Genomic_DNA"/>
</dbReference>
<dbReference type="AlphaFoldDB" id="X0VF22"/>
<protein>
    <submittedName>
        <fullName evidence="1">Uncharacterized protein</fullName>
    </submittedName>
</protein>
<comment type="caution">
    <text evidence="1">The sequence shown here is derived from an EMBL/GenBank/DDBJ whole genome shotgun (WGS) entry which is preliminary data.</text>
</comment>
<feature type="non-terminal residue" evidence="1">
    <location>
        <position position="1"/>
    </location>
</feature>
<gene>
    <name evidence="1" type="ORF">S01H1_39187</name>
</gene>
<proteinExistence type="predicted"/>
<name>X0VF22_9ZZZZ</name>
<evidence type="ECO:0000313" key="1">
    <source>
        <dbReference type="EMBL" id="GAG11048.1"/>
    </source>
</evidence>
<reference evidence="1" key="1">
    <citation type="journal article" date="2014" name="Front. Microbiol.">
        <title>High frequency of phylogenetically diverse reductive dehalogenase-homologous genes in deep subseafloor sedimentary metagenomes.</title>
        <authorList>
            <person name="Kawai M."/>
            <person name="Futagami T."/>
            <person name="Toyoda A."/>
            <person name="Takaki Y."/>
            <person name="Nishi S."/>
            <person name="Hori S."/>
            <person name="Arai W."/>
            <person name="Tsubouchi T."/>
            <person name="Morono Y."/>
            <person name="Uchiyama I."/>
            <person name="Ito T."/>
            <person name="Fujiyama A."/>
            <person name="Inagaki F."/>
            <person name="Takami H."/>
        </authorList>
    </citation>
    <scope>NUCLEOTIDE SEQUENCE</scope>
    <source>
        <strain evidence="1">Expedition CK06-06</strain>
    </source>
</reference>
<accession>X0VF22</accession>